<dbReference type="EMBL" id="LSMT01001355">
    <property type="protein sequence ID" value="PFX12463.1"/>
    <property type="molecule type" value="Genomic_DNA"/>
</dbReference>
<dbReference type="FunFam" id="2.10.25.10:FF:000653">
    <property type="entry name" value="Putative Fibrillin-1"/>
    <property type="match status" value="1"/>
</dbReference>
<dbReference type="SUPFAM" id="SSF57196">
    <property type="entry name" value="EGF/Laminin"/>
    <property type="match status" value="1"/>
</dbReference>
<dbReference type="Pfam" id="PF00754">
    <property type="entry name" value="F5_F8_type_C"/>
    <property type="match status" value="1"/>
</dbReference>
<keyword evidence="7" id="KW-0472">Membrane</keyword>
<dbReference type="AlphaFoldDB" id="A0A2B4R6M6"/>
<reference evidence="13" key="1">
    <citation type="journal article" date="2017" name="bioRxiv">
        <title>Comparative analysis of the genomes of Stylophora pistillata and Acropora digitifera provides evidence for extensive differences between species of corals.</title>
        <authorList>
            <person name="Voolstra C.R."/>
            <person name="Li Y."/>
            <person name="Liew Y.J."/>
            <person name="Baumgarten S."/>
            <person name="Zoccola D."/>
            <person name="Flot J.-F."/>
            <person name="Tambutte S."/>
            <person name="Allemand D."/>
            <person name="Aranda M."/>
        </authorList>
    </citation>
    <scope>NUCLEOTIDE SEQUENCE [LARGE SCALE GENOMIC DNA]</scope>
</reference>
<dbReference type="PANTHER" id="PTHR46730:SF1">
    <property type="entry name" value="PLAT DOMAIN-CONTAINING PROTEIN"/>
    <property type="match status" value="1"/>
</dbReference>
<feature type="domain" description="EGF-like" evidence="11">
    <location>
        <begin position="433"/>
        <end position="473"/>
    </location>
</feature>
<dbReference type="GO" id="GO:0006816">
    <property type="term" value="P:calcium ion transport"/>
    <property type="evidence" value="ECO:0007669"/>
    <property type="project" value="TreeGrafter"/>
</dbReference>
<dbReference type="InterPro" id="IPR002859">
    <property type="entry name" value="PKD/REJ-like"/>
</dbReference>
<dbReference type="InterPro" id="IPR000152">
    <property type="entry name" value="EGF-type_Asp/Asn_hydroxyl_site"/>
</dbReference>
<keyword evidence="3" id="KW-0812">Transmembrane</keyword>
<dbReference type="Pfam" id="PF02010">
    <property type="entry name" value="REJ"/>
    <property type="match status" value="1"/>
</dbReference>
<keyword evidence="4" id="KW-0732">Signal</keyword>
<evidence type="ECO:0000313" key="13">
    <source>
        <dbReference type="Proteomes" id="UP000225706"/>
    </source>
</evidence>
<dbReference type="GO" id="GO:0005261">
    <property type="term" value="F:monoatomic cation channel activity"/>
    <property type="evidence" value="ECO:0007669"/>
    <property type="project" value="TreeGrafter"/>
</dbReference>
<keyword evidence="8" id="KW-1015">Disulfide bond</keyword>
<dbReference type="PROSITE" id="PS01187">
    <property type="entry name" value="EGF_CA"/>
    <property type="match status" value="1"/>
</dbReference>
<feature type="domain" description="F5/8 type C" evidence="10">
    <location>
        <begin position="111"/>
        <end position="261"/>
    </location>
</feature>
<dbReference type="SMART" id="SM00231">
    <property type="entry name" value="FA58C"/>
    <property type="match status" value="1"/>
</dbReference>
<dbReference type="PROSITE" id="PS01186">
    <property type="entry name" value="EGF_2"/>
    <property type="match status" value="1"/>
</dbReference>
<dbReference type="GO" id="GO:0005886">
    <property type="term" value="C:plasma membrane"/>
    <property type="evidence" value="ECO:0007669"/>
    <property type="project" value="TreeGrafter"/>
</dbReference>
<accession>A0A2B4R6M6</accession>
<dbReference type="Gene3D" id="2.10.25.10">
    <property type="entry name" value="Laminin"/>
    <property type="match status" value="1"/>
</dbReference>
<evidence type="ECO:0000256" key="4">
    <source>
        <dbReference type="ARBA" id="ARBA00022729"/>
    </source>
</evidence>
<dbReference type="PROSITE" id="PS50026">
    <property type="entry name" value="EGF_3"/>
    <property type="match status" value="1"/>
</dbReference>
<evidence type="ECO:0000256" key="9">
    <source>
        <dbReference type="PROSITE-ProRule" id="PRU00076"/>
    </source>
</evidence>
<dbReference type="Pfam" id="PF23283">
    <property type="entry name" value="D8C_UMOD"/>
    <property type="match status" value="3"/>
</dbReference>
<dbReference type="InterPro" id="IPR001881">
    <property type="entry name" value="EGF-like_Ca-bd_dom"/>
</dbReference>
<dbReference type="PROSITE" id="PS01285">
    <property type="entry name" value="FA58C_1"/>
    <property type="match status" value="1"/>
</dbReference>
<protein>
    <submittedName>
        <fullName evidence="12">Uromodulin</fullName>
    </submittedName>
</protein>
<dbReference type="Gene3D" id="2.60.120.260">
    <property type="entry name" value="Galactose-binding domain-like"/>
    <property type="match status" value="1"/>
</dbReference>
<name>A0A2B4R6M6_STYPI</name>
<dbReference type="CDD" id="cd00057">
    <property type="entry name" value="FA58C"/>
    <property type="match status" value="1"/>
</dbReference>
<dbReference type="InterPro" id="IPR008979">
    <property type="entry name" value="Galactose-bd-like_sf"/>
</dbReference>
<comment type="caution">
    <text evidence="9">Lacks conserved residue(s) required for the propagation of feature annotation.</text>
</comment>
<dbReference type="PROSITE" id="PS00010">
    <property type="entry name" value="ASX_HYDROXYL"/>
    <property type="match status" value="1"/>
</dbReference>
<sequence>MTDKCTNYTNITDPTRSVSNKVTYADAVCDEGIFNSERWVRFTGSGGTAIPNNPPKAYHCGTNSPGWIRGAHPAVAEGVVPRKLCYRHYDKECYFGSYEISIRNCEILDECFEKPVGVSSPCVIPDNQMTASSRYEDEEHAAMYGRLFNETAWGWQPNHNDKNEWLQVDLGKMFQVCAVATQGSKYHLEWTTDFKLLYSSDESIWKTYLDENGEELEFRRNGTSHGVDRHKLSTPVNARYIRFNPTKSIRWHSLRVEVYGTQEGKFITHDRSISANTPDVPAECSPCVYKELNEVYRYWRHVDHNYLGCEGNTIIDGRWYRFTGDAGVMMATYCIPWSSCNTQMAGWINGSHPTKAYQLMSATVCFHGQVSCCHISSTVQIRNCSGFYVYNLQKPSGCNARHCGVNGEHDACRVTDGFAECCQDGYEGNPCKDIDECSENTHNCHSDANCTNNEGSFKCVCNEGYTGDGKSCRAITEPAECSTSGHLELNEANRHWRSIGHSCESVLNGHWYRFTGAAGTMMANYCIPIGSCSTYAPGWIMGNHPNETYQSVSTRACFHAFSDCCFESYPIQIRNCSGYYVYKMESLGPLYSCLGRYCGVKDTNDVCLAPDCSTQDGFEGTPSRACPEHTKCIETLPNACLKCWCKYFNPGGEGDDPCKDPEDDLRKSVDSMEVIIYDTNTHPRTPLKFRRDQTRTLVASLNIKYFLPEKATFFWKISEISFTPFNISVSAETELIVNDTLELYISPKLLSTGLKLVTFELRDANDSFLAARDFAFIAVESAPLIVTIAGGTEIIRSKQKPISLDASSSYDSDSSTGASVGMEYDWSCLIIANPDTFSRIYSPVSKVTFTGSNSIFPTLVTAASDGTLFQLPDDVFLGQVDGPKVILDATNITSNQTYYVVLNVTKDIRTSSAVQIIHVQDEDTIDIRIMCDINCDSPASASSRISLRTDCNTIRCPESLKYRWSLLKNDGNYSHPKWTYQRNLKFLLSTKADSKNLVIKGRKLATESSYKVKVDVQSSNESFGWAAYQFNTSAIPTEGRCHGTQLEKEDVGSWVNITCQGWRDENMPLSYEFFQEVDHGELDMLSYGVRPYSVVHIPPSDVDIVRFKVVIVNGVGASTGFSVKLNQSNPNELFNEFYNVSELQGQLSDMDNYFTMENVNLAFQEAGKLLYSLNMVAEQGDGNGNILQMKNHIISKIFEVRIDRIERLVLVATILKKVTKGDALVSRNETVGY</sequence>
<dbReference type="InterPro" id="IPR057774">
    <property type="entry name" value="D8C_UMOD/GP2/OIT3-like"/>
</dbReference>
<evidence type="ECO:0000256" key="7">
    <source>
        <dbReference type="ARBA" id="ARBA00023136"/>
    </source>
</evidence>
<evidence type="ECO:0000256" key="3">
    <source>
        <dbReference type="ARBA" id="ARBA00022692"/>
    </source>
</evidence>
<dbReference type="PANTHER" id="PTHR46730">
    <property type="entry name" value="POLYCYSTIN-1"/>
    <property type="match status" value="1"/>
</dbReference>
<dbReference type="STRING" id="50429.A0A2B4R6M6"/>
<dbReference type="PROSITE" id="PS50022">
    <property type="entry name" value="FA58C_3"/>
    <property type="match status" value="1"/>
</dbReference>
<evidence type="ECO:0000256" key="1">
    <source>
        <dbReference type="ARBA" id="ARBA00004370"/>
    </source>
</evidence>
<dbReference type="SMART" id="SM00181">
    <property type="entry name" value="EGF"/>
    <property type="match status" value="1"/>
</dbReference>
<evidence type="ECO:0000256" key="5">
    <source>
        <dbReference type="ARBA" id="ARBA00022737"/>
    </source>
</evidence>
<gene>
    <name evidence="12" type="primary">Umod</name>
    <name evidence="12" type="ORF">AWC38_SpisGene23579</name>
</gene>
<comment type="caution">
    <text evidence="12">The sequence shown here is derived from an EMBL/GenBank/DDBJ whole genome shotgun (WGS) entry which is preliminary data.</text>
</comment>
<dbReference type="InterPro" id="IPR018097">
    <property type="entry name" value="EGF_Ca-bd_CS"/>
</dbReference>
<organism evidence="12 13">
    <name type="scientific">Stylophora pistillata</name>
    <name type="common">Smooth cauliflower coral</name>
    <dbReference type="NCBI Taxonomy" id="50429"/>
    <lineage>
        <taxon>Eukaryota</taxon>
        <taxon>Metazoa</taxon>
        <taxon>Cnidaria</taxon>
        <taxon>Anthozoa</taxon>
        <taxon>Hexacorallia</taxon>
        <taxon>Scleractinia</taxon>
        <taxon>Astrocoeniina</taxon>
        <taxon>Pocilloporidae</taxon>
        <taxon>Stylophora</taxon>
    </lineage>
</organism>
<evidence type="ECO:0000256" key="2">
    <source>
        <dbReference type="ARBA" id="ARBA00022536"/>
    </source>
</evidence>
<dbReference type="GO" id="GO:0005509">
    <property type="term" value="F:calcium ion binding"/>
    <property type="evidence" value="ECO:0007669"/>
    <property type="project" value="InterPro"/>
</dbReference>
<keyword evidence="5" id="KW-0677">Repeat</keyword>
<dbReference type="InterPro" id="IPR000742">
    <property type="entry name" value="EGF"/>
</dbReference>
<dbReference type="InterPro" id="IPR024731">
    <property type="entry name" value="NELL2-like_EGF"/>
</dbReference>
<dbReference type="OrthoDB" id="6380398at2759"/>
<dbReference type="CDD" id="cd00054">
    <property type="entry name" value="EGF_CA"/>
    <property type="match status" value="1"/>
</dbReference>
<dbReference type="Pfam" id="PF12947">
    <property type="entry name" value="EGF_3"/>
    <property type="match status" value="1"/>
</dbReference>
<keyword evidence="6" id="KW-1133">Transmembrane helix</keyword>
<keyword evidence="2 9" id="KW-0245">EGF-like domain</keyword>
<dbReference type="InterPro" id="IPR000421">
    <property type="entry name" value="FA58C"/>
</dbReference>
<dbReference type="Proteomes" id="UP000225706">
    <property type="component" value="Unassembled WGS sequence"/>
</dbReference>
<dbReference type="SUPFAM" id="SSF49785">
    <property type="entry name" value="Galactose-binding domain-like"/>
    <property type="match status" value="1"/>
</dbReference>
<evidence type="ECO:0000256" key="6">
    <source>
        <dbReference type="ARBA" id="ARBA00022989"/>
    </source>
</evidence>
<dbReference type="SMART" id="SM00179">
    <property type="entry name" value="EGF_CA"/>
    <property type="match status" value="1"/>
</dbReference>
<evidence type="ECO:0000259" key="10">
    <source>
        <dbReference type="PROSITE" id="PS50022"/>
    </source>
</evidence>
<evidence type="ECO:0000259" key="11">
    <source>
        <dbReference type="PROSITE" id="PS50026"/>
    </source>
</evidence>
<proteinExistence type="predicted"/>
<evidence type="ECO:0000256" key="8">
    <source>
        <dbReference type="ARBA" id="ARBA00023157"/>
    </source>
</evidence>
<evidence type="ECO:0000313" key="12">
    <source>
        <dbReference type="EMBL" id="PFX12463.1"/>
    </source>
</evidence>
<comment type="subcellular location">
    <subcellularLocation>
        <location evidence="1">Membrane</location>
    </subcellularLocation>
</comment>
<keyword evidence="13" id="KW-1185">Reference proteome</keyword>